<evidence type="ECO:0000256" key="6">
    <source>
        <dbReference type="ARBA" id="ARBA00032976"/>
    </source>
</evidence>
<dbReference type="InterPro" id="IPR002509">
    <property type="entry name" value="NODB_dom"/>
</dbReference>
<organism evidence="9 10">
    <name type="scientific">Hyphomicrobium nitrativorans NL23</name>
    <dbReference type="NCBI Taxonomy" id="1029756"/>
    <lineage>
        <taxon>Bacteria</taxon>
        <taxon>Pseudomonadati</taxon>
        <taxon>Pseudomonadota</taxon>
        <taxon>Alphaproteobacteria</taxon>
        <taxon>Hyphomicrobiales</taxon>
        <taxon>Hyphomicrobiaceae</taxon>
        <taxon>Hyphomicrobium</taxon>
    </lineage>
</organism>
<dbReference type="PROSITE" id="PS51677">
    <property type="entry name" value="NODB"/>
    <property type="match status" value="1"/>
</dbReference>
<sequence length="308" mass="33151">MRAILSTLLILLATAAYAGGANQAAPDPDPKPGAETAALPDKAAGQACANPDALGVSRTVEVDTTGGPGFGMEHYKAYDFLQDKEVVLTFDDGPQVRTTTAILDALEHECTKGIFFSLGKMAIGLPNILRDVARRGHTIGTHTWSHKDMRKASDQEAKDEIEKGVSAVARGAGAPVAPFFRYPYLRDSKASLAHLAGRNIAVFSTDVDSFDFRRQSPDRLVKATMERLNKRGKGILLMHDIQPRTAEAMPALLKALKAGGYKIVHMTAKDSLQTLAEYDALIEKDVKGLPAVGAERPMTSIIRTVPTE</sequence>
<evidence type="ECO:0000256" key="5">
    <source>
        <dbReference type="ARBA" id="ARBA00022801"/>
    </source>
</evidence>
<feature type="signal peptide" evidence="7">
    <location>
        <begin position="1"/>
        <end position="18"/>
    </location>
</feature>
<proteinExistence type="inferred from homology"/>
<evidence type="ECO:0000313" key="10">
    <source>
        <dbReference type="Proteomes" id="UP000018542"/>
    </source>
</evidence>
<gene>
    <name evidence="9" type="ORF">W911_09810</name>
</gene>
<dbReference type="InterPro" id="IPR050248">
    <property type="entry name" value="Polysacc_deacetylase_ArnD"/>
</dbReference>
<dbReference type="Gene3D" id="3.20.20.370">
    <property type="entry name" value="Glycoside hydrolase/deacetylase"/>
    <property type="match status" value="1"/>
</dbReference>
<evidence type="ECO:0000256" key="4">
    <source>
        <dbReference type="ARBA" id="ARBA00022723"/>
    </source>
</evidence>
<dbReference type="KEGG" id="hni:W911_09810"/>
<evidence type="ECO:0000256" key="2">
    <source>
        <dbReference type="ARBA" id="ARBA00010973"/>
    </source>
</evidence>
<evidence type="ECO:0000256" key="3">
    <source>
        <dbReference type="ARBA" id="ARBA00020071"/>
    </source>
</evidence>
<dbReference type="Pfam" id="PF01522">
    <property type="entry name" value="Polysacc_deac_1"/>
    <property type="match status" value="1"/>
</dbReference>
<comment type="function">
    <text evidence="1">Is involved in generating a small heat-stable compound (Nod), an acylated oligomer of N-acetylglucosamine, that stimulates mitosis in various plant protoplasts.</text>
</comment>
<keyword evidence="10" id="KW-1185">Reference proteome</keyword>
<dbReference type="GO" id="GO:0016020">
    <property type="term" value="C:membrane"/>
    <property type="evidence" value="ECO:0007669"/>
    <property type="project" value="TreeGrafter"/>
</dbReference>
<dbReference type="PATRIC" id="fig|1029756.8.peg.2042"/>
<dbReference type="Proteomes" id="UP000018542">
    <property type="component" value="Chromosome"/>
</dbReference>
<dbReference type="InterPro" id="IPR011330">
    <property type="entry name" value="Glyco_hydro/deAcase_b/a-brl"/>
</dbReference>
<name>V5SCK0_9HYPH</name>
<feature type="domain" description="NodB homology" evidence="8">
    <location>
        <begin position="84"/>
        <end position="264"/>
    </location>
</feature>
<evidence type="ECO:0000256" key="7">
    <source>
        <dbReference type="SAM" id="SignalP"/>
    </source>
</evidence>
<dbReference type="STRING" id="1029756.W911_09810"/>
<accession>V5SCK0</accession>
<dbReference type="RefSeq" id="WP_023787323.1">
    <property type="nucleotide sequence ID" value="NC_022997.1"/>
</dbReference>
<dbReference type="GO" id="GO:0005975">
    <property type="term" value="P:carbohydrate metabolic process"/>
    <property type="evidence" value="ECO:0007669"/>
    <property type="project" value="InterPro"/>
</dbReference>
<keyword evidence="5" id="KW-0378">Hydrolase</keyword>
<dbReference type="CDD" id="cd10917">
    <property type="entry name" value="CE4_NodB_like_6s_7s"/>
    <property type="match status" value="1"/>
</dbReference>
<evidence type="ECO:0000313" key="9">
    <source>
        <dbReference type="EMBL" id="AHB48621.1"/>
    </source>
</evidence>
<keyword evidence="4" id="KW-0479">Metal-binding</keyword>
<dbReference type="GO" id="GO:0016810">
    <property type="term" value="F:hydrolase activity, acting on carbon-nitrogen (but not peptide) bonds"/>
    <property type="evidence" value="ECO:0007669"/>
    <property type="project" value="InterPro"/>
</dbReference>
<reference evidence="9 10" key="1">
    <citation type="journal article" date="2014" name="Genome Announc.">
        <title>Complete Genome Sequence of Hyphomicrobium nitrativorans Strain NL23, a Denitrifying Bacterium Isolated from Biofilm of a Methanol-Fed Denitrification System Treating Seawater at the Montreal Biodome.</title>
        <authorList>
            <person name="Martineau C."/>
            <person name="Villeneuve C."/>
            <person name="Mauffrey F."/>
            <person name="Villemur R."/>
        </authorList>
    </citation>
    <scope>NUCLEOTIDE SEQUENCE [LARGE SCALE GENOMIC DNA]</scope>
    <source>
        <strain evidence="9">NL23</strain>
    </source>
</reference>
<evidence type="ECO:0000259" key="8">
    <source>
        <dbReference type="PROSITE" id="PS51677"/>
    </source>
</evidence>
<evidence type="ECO:0000256" key="1">
    <source>
        <dbReference type="ARBA" id="ARBA00003236"/>
    </source>
</evidence>
<dbReference type="OrthoDB" id="276604at2"/>
<dbReference type="PANTHER" id="PTHR10587:SF133">
    <property type="entry name" value="CHITIN DEACETYLASE 1-RELATED"/>
    <property type="match status" value="1"/>
</dbReference>
<feature type="chain" id="PRO_5004740521" description="Chitooligosaccharide deacetylase" evidence="7">
    <location>
        <begin position="19"/>
        <end position="308"/>
    </location>
</feature>
<dbReference type="SUPFAM" id="SSF88713">
    <property type="entry name" value="Glycoside hydrolase/deacetylase"/>
    <property type="match status" value="1"/>
</dbReference>
<dbReference type="GO" id="GO:0046872">
    <property type="term" value="F:metal ion binding"/>
    <property type="evidence" value="ECO:0007669"/>
    <property type="project" value="UniProtKB-KW"/>
</dbReference>
<dbReference type="EMBL" id="CP006912">
    <property type="protein sequence ID" value="AHB48621.1"/>
    <property type="molecule type" value="Genomic_DNA"/>
</dbReference>
<dbReference type="HOGENOM" id="CLU_021264_8_1_5"/>
<keyword evidence="7" id="KW-0732">Signal</keyword>
<comment type="similarity">
    <text evidence="2">Belongs to the polysaccharide deacetylase family.</text>
</comment>
<protein>
    <recommendedName>
        <fullName evidence="3">Chitooligosaccharide deacetylase</fullName>
    </recommendedName>
    <alternativeName>
        <fullName evidence="6">Nodulation protein B</fullName>
    </alternativeName>
</protein>
<dbReference type="PANTHER" id="PTHR10587">
    <property type="entry name" value="GLYCOSYL TRANSFERASE-RELATED"/>
    <property type="match status" value="1"/>
</dbReference>
<dbReference type="AlphaFoldDB" id="V5SCK0"/>